<dbReference type="NCBIfam" id="TIGR00071">
    <property type="entry name" value="hisT_truA"/>
    <property type="match status" value="1"/>
</dbReference>
<comment type="subunit">
    <text evidence="4">Homodimer.</text>
</comment>
<keyword evidence="10" id="KW-1185">Reference proteome</keyword>
<dbReference type="PANTHER" id="PTHR11142">
    <property type="entry name" value="PSEUDOURIDYLATE SYNTHASE"/>
    <property type="match status" value="1"/>
</dbReference>
<dbReference type="OrthoDB" id="9811823at2"/>
<dbReference type="InterPro" id="IPR020103">
    <property type="entry name" value="PsdUridine_synth_cat_dom_sf"/>
</dbReference>
<dbReference type="EMBL" id="FUYZ01000004">
    <property type="protein sequence ID" value="SKB85753.1"/>
    <property type="molecule type" value="Genomic_DNA"/>
</dbReference>
<evidence type="ECO:0000313" key="10">
    <source>
        <dbReference type="Proteomes" id="UP000191112"/>
    </source>
</evidence>
<feature type="active site" description="Nucleophile" evidence="4 5">
    <location>
        <position position="51"/>
    </location>
</feature>
<feature type="domain" description="Pseudouridine synthase I TruA alpha/beta" evidence="8">
    <location>
        <begin position="148"/>
        <end position="242"/>
    </location>
</feature>
<gene>
    <name evidence="4" type="primary">truA</name>
    <name evidence="9" type="ORF">SAMN05660477_01471</name>
</gene>
<evidence type="ECO:0000313" key="9">
    <source>
        <dbReference type="EMBL" id="SKB85753.1"/>
    </source>
</evidence>
<dbReference type="InterPro" id="IPR020095">
    <property type="entry name" value="PsdUridine_synth_TruA_C"/>
</dbReference>
<dbReference type="GO" id="GO:0031119">
    <property type="term" value="P:tRNA pseudouridine synthesis"/>
    <property type="evidence" value="ECO:0007669"/>
    <property type="project" value="UniProtKB-UniRule"/>
</dbReference>
<dbReference type="STRING" id="619805.SAMN05660477_01471"/>
<keyword evidence="3 4" id="KW-0413">Isomerase</keyword>
<dbReference type="PANTHER" id="PTHR11142:SF0">
    <property type="entry name" value="TRNA PSEUDOURIDINE SYNTHASE-LIKE 1"/>
    <property type="match status" value="1"/>
</dbReference>
<dbReference type="EC" id="5.4.99.12" evidence="4"/>
<evidence type="ECO:0000256" key="2">
    <source>
        <dbReference type="ARBA" id="ARBA00022694"/>
    </source>
</evidence>
<comment type="similarity">
    <text evidence="1 4 7">Belongs to the tRNA pseudouridine synthase TruA family.</text>
</comment>
<dbReference type="AlphaFoldDB" id="A0A1T5EP47"/>
<feature type="binding site" evidence="4 6">
    <location>
        <position position="108"/>
    </location>
    <ligand>
        <name>substrate</name>
    </ligand>
</feature>
<dbReference type="RefSeq" id="WP_079666732.1">
    <property type="nucleotide sequence ID" value="NZ_FUYZ01000004.1"/>
</dbReference>
<evidence type="ECO:0000259" key="8">
    <source>
        <dbReference type="Pfam" id="PF01416"/>
    </source>
</evidence>
<keyword evidence="2 4" id="KW-0819">tRNA processing</keyword>
<dbReference type="HAMAP" id="MF_00171">
    <property type="entry name" value="TruA"/>
    <property type="match status" value="1"/>
</dbReference>
<dbReference type="InterPro" id="IPR020094">
    <property type="entry name" value="TruA/RsuA/RluB/E/F_N"/>
</dbReference>
<accession>A0A1T5EP47</accession>
<evidence type="ECO:0000256" key="1">
    <source>
        <dbReference type="ARBA" id="ARBA00009375"/>
    </source>
</evidence>
<dbReference type="Proteomes" id="UP000191112">
    <property type="component" value="Unassembled WGS sequence"/>
</dbReference>
<dbReference type="Gene3D" id="3.30.70.580">
    <property type="entry name" value="Pseudouridine synthase I, catalytic domain, N-terminal subdomain"/>
    <property type="match status" value="1"/>
</dbReference>
<dbReference type="InterPro" id="IPR020097">
    <property type="entry name" value="PsdUridine_synth_TruA_a/b_dom"/>
</dbReference>
<organism evidence="9 10">
    <name type="scientific">Soonwooa buanensis</name>
    <dbReference type="NCBI Taxonomy" id="619805"/>
    <lineage>
        <taxon>Bacteria</taxon>
        <taxon>Pseudomonadati</taxon>
        <taxon>Bacteroidota</taxon>
        <taxon>Flavobacteriia</taxon>
        <taxon>Flavobacteriales</taxon>
        <taxon>Weeksellaceae</taxon>
        <taxon>Chryseobacterium group</taxon>
        <taxon>Soonwooa</taxon>
    </lineage>
</organism>
<dbReference type="GO" id="GO:0003723">
    <property type="term" value="F:RNA binding"/>
    <property type="evidence" value="ECO:0007669"/>
    <property type="project" value="InterPro"/>
</dbReference>
<dbReference type="SUPFAM" id="SSF55120">
    <property type="entry name" value="Pseudouridine synthase"/>
    <property type="match status" value="1"/>
</dbReference>
<dbReference type="PIRSF" id="PIRSF001430">
    <property type="entry name" value="tRNA_psdUrid_synth"/>
    <property type="match status" value="1"/>
</dbReference>
<proteinExistence type="inferred from homology"/>
<dbReference type="Gene3D" id="3.30.70.660">
    <property type="entry name" value="Pseudouridine synthase I, catalytic domain, C-terminal subdomain"/>
    <property type="match status" value="1"/>
</dbReference>
<dbReference type="CDD" id="cd02570">
    <property type="entry name" value="PseudoU_synth_EcTruA"/>
    <property type="match status" value="1"/>
</dbReference>
<name>A0A1T5EP47_9FLAO</name>
<dbReference type="Pfam" id="PF01416">
    <property type="entry name" value="PseudoU_synth_1"/>
    <property type="match status" value="1"/>
</dbReference>
<reference evidence="9 10" key="1">
    <citation type="submission" date="2017-02" db="EMBL/GenBank/DDBJ databases">
        <authorList>
            <person name="Peterson S.W."/>
        </authorList>
    </citation>
    <scope>NUCLEOTIDE SEQUENCE [LARGE SCALE GENOMIC DNA]</scope>
    <source>
        <strain evidence="9 10">DSM 22323</strain>
    </source>
</reference>
<sequence>MRYFIEFAYDGAPYFGYQVQPNQISVQETLEKALSTLLREPIKTTGAGRTDTGVHAKKIFAHFDFEGELMDNLVHRLNSFLPESIAVKRIFEVKSEAHARFSATYRTYNYFISTEKDPFTKDLAWQLWRKKLDVDAMNEACKILFEYSDFTSFAKLHTDNKTNICKIYQANWEQNGSLLKFTVSADRFLRNMVRAIVGTMIEVGDGKLKPEDMHRVITEQHRNSAGTSAPAHGLFLVDVGYDFLD</sequence>
<evidence type="ECO:0000256" key="7">
    <source>
        <dbReference type="RuleBase" id="RU003792"/>
    </source>
</evidence>
<evidence type="ECO:0000256" key="5">
    <source>
        <dbReference type="PIRSR" id="PIRSR001430-1"/>
    </source>
</evidence>
<evidence type="ECO:0000256" key="4">
    <source>
        <dbReference type="HAMAP-Rule" id="MF_00171"/>
    </source>
</evidence>
<evidence type="ECO:0000256" key="3">
    <source>
        <dbReference type="ARBA" id="ARBA00023235"/>
    </source>
</evidence>
<dbReference type="FunFam" id="3.30.70.580:FF:000001">
    <property type="entry name" value="tRNA pseudouridine synthase A"/>
    <property type="match status" value="1"/>
</dbReference>
<comment type="function">
    <text evidence="4">Formation of pseudouridine at positions 38, 39 and 40 in the anticodon stem and loop of transfer RNAs.</text>
</comment>
<dbReference type="GO" id="GO:0160147">
    <property type="term" value="F:tRNA pseudouridine(38-40) synthase activity"/>
    <property type="evidence" value="ECO:0007669"/>
    <property type="project" value="UniProtKB-EC"/>
</dbReference>
<comment type="catalytic activity">
    <reaction evidence="4 7">
        <text>uridine(38/39/40) in tRNA = pseudouridine(38/39/40) in tRNA</text>
        <dbReference type="Rhea" id="RHEA:22376"/>
        <dbReference type="Rhea" id="RHEA-COMP:10085"/>
        <dbReference type="Rhea" id="RHEA-COMP:10087"/>
        <dbReference type="ChEBI" id="CHEBI:65314"/>
        <dbReference type="ChEBI" id="CHEBI:65315"/>
        <dbReference type="EC" id="5.4.99.12"/>
    </reaction>
</comment>
<comment type="caution">
    <text evidence="4">Lacks conserved residue(s) required for the propagation of feature annotation.</text>
</comment>
<dbReference type="InterPro" id="IPR001406">
    <property type="entry name" value="PsdUridine_synth_TruA"/>
</dbReference>
<protein>
    <recommendedName>
        <fullName evidence="4">tRNA pseudouridine synthase A</fullName>
        <ecNumber evidence="4">5.4.99.12</ecNumber>
    </recommendedName>
    <alternativeName>
        <fullName evidence="4">tRNA pseudouridine(38-40) synthase</fullName>
    </alternativeName>
    <alternativeName>
        <fullName evidence="4">tRNA pseudouridylate synthase I</fullName>
    </alternativeName>
    <alternativeName>
        <fullName evidence="4">tRNA-uridine isomerase I</fullName>
    </alternativeName>
</protein>
<evidence type="ECO:0000256" key="6">
    <source>
        <dbReference type="PIRSR" id="PIRSR001430-2"/>
    </source>
</evidence>